<evidence type="ECO:0000313" key="2">
    <source>
        <dbReference type="EMBL" id="TQR86685.1"/>
    </source>
</evidence>
<evidence type="ECO:0000313" key="3">
    <source>
        <dbReference type="Proteomes" id="UP000315759"/>
    </source>
</evidence>
<organism evidence="2 3">
    <name type="scientific">Mycolicibacterium hodleri</name>
    <dbReference type="NCBI Taxonomy" id="49897"/>
    <lineage>
        <taxon>Bacteria</taxon>
        <taxon>Bacillati</taxon>
        <taxon>Actinomycetota</taxon>
        <taxon>Actinomycetes</taxon>
        <taxon>Mycobacteriales</taxon>
        <taxon>Mycobacteriaceae</taxon>
        <taxon>Mycolicibacterium</taxon>
    </lineage>
</organism>
<proteinExistence type="predicted"/>
<feature type="region of interest" description="Disordered" evidence="1">
    <location>
        <begin position="52"/>
        <end position="135"/>
    </location>
</feature>
<accession>A0A544W375</accession>
<dbReference type="RefSeq" id="WP_142552147.1">
    <property type="nucleotide sequence ID" value="NZ_VIFX01000011.1"/>
</dbReference>
<feature type="compositionally biased region" description="Low complexity" evidence="1">
    <location>
        <begin position="150"/>
        <end position="164"/>
    </location>
</feature>
<dbReference type="AlphaFoldDB" id="A0A544W375"/>
<comment type="caution">
    <text evidence="2">The sequence shown here is derived from an EMBL/GenBank/DDBJ whole genome shotgun (WGS) entry which is preliminary data.</text>
</comment>
<reference evidence="2 3" key="1">
    <citation type="submission" date="2018-10" db="EMBL/GenBank/DDBJ databases">
        <title>Draft genome of Mycobacterium hodleri strain B.</title>
        <authorList>
            <person name="Amande T.J."/>
            <person name="Mcgenity T.J."/>
        </authorList>
    </citation>
    <scope>NUCLEOTIDE SEQUENCE [LARGE SCALE GENOMIC DNA]</scope>
    <source>
        <strain evidence="2 3">B</strain>
    </source>
</reference>
<protein>
    <submittedName>
        <fullName evidence="2">Uncharacterized protein</fullName>
    </submittedName>
</protein>
<keyword evidence="3" id="KW-1185">Reference proteome</keyword>
<feature type="compositionally biased region" description="Low complexity" evidence="1">
    <location>
        <begin position="52"/>
        <end position="72"/>
    </location>
</feature>
<feature type="region of interest" description="Disordered" evidence="1">
    <location>
        <begin position="150"/>
        <end position="183"/>
    </location>
</feature>
<dbReference type="EMBL" id="VIFX01000011">
    <property type="protein sequence ID" value="TQR86685.1"/>
    <property type="molecule type" value="Genomic_DNA"/>
</dbReference>
<sequence length="480" mass="47227">MGRHSRSSHAPRHAAVTDAGAANYVGRIGALALALGIGAAVAGGAGVAHAEGTTGTDGPASGSSSQSSTKSSEATNTIKGAGAGEATSGGTAVADSPESPGAESTRPPTRKPGSGNGRATKHSSPSATVGGTTGAVKSVKSVVKPAADDVTAPAKEAPTTTAVTGLPAASKSTSTTHTGGAPAAPGQVVLGALQLIRREIEGATALAKPAAAVTTVQPNAAAPVAAPGVPRPTDVAHTVYGDIGAWLLQPNGKIANYGGVRHGGKTVLEPVNVIILDPTSKSSAESAARLDAAMTRAGFPAQPIHSTGFSGIINGASYGQKPTGFLQAFSDNFFLFPNDHGRMFGAAPAANGAGYVWSGAFSTEQLNPANPFTHEYVSSDTARAALARRLVASGAATVVGVVPLGNAYDDGTYTTGDHDGYAVVLQLLPGVVAVLPRGGVLGSACGHVDDLPGPVGRQLATGVCVVAAQVSTALGLRSVI</sequence>
<name>A0A544W375_9MYCO</name>
<dbReference type="Proteomes" id="UP000315759">
    <property type="component" value="Unassembled WGS sequence"/>
</dbReference>
<gene>
    <name evidence="2" type="ORF">D8S82_11105</name>
</gene>
<feature type="compositionally biased region" description="Low complexity" evidence="1">
    <location>
        <begin position="84"/>
        <end position="94"/>
    </location>
</feature>
<evidence type="ECO:0000256" key="1">
    <source>
        <dbReference type="SAM" id="MobiDB-lite"/>
    </source>
</evidence>